<dbReference type="SUPFAM" id="SSF51717">
    <property type="entry name" value="Dihydropteroate synthetase-like"/>
    <property type="match status" value="1"/>
</dbReference>
<organism evidence="17 18">
    <name type="scientific">Heterostelium pallidum (strain ATCC 26659 / Pp 5 / PN500)</name>
    <name type="common">Cellular slime mold</name>
    <name type="synonym">Polysphondylium pallidum</name>
    <dbReference type="NCBI Taxonomy" id="670386"/>
    <lineage>
        <taxon>Eukaryota</taxon>
        <taxon>Amoebozoa</taxon>
        <taxon>Evosea</taxon>
        <taxon>Eumycetozoa</taxon>
        <taxon>Dictyostelia</taxon>
        <taxon>Acytosteliales</taxon>
        <taxon>Acytosteliaceae</taxon>
        <taxon>Heterostelium</taxon>
    </lineage>
</organism>
<dbReference type="GO" id="GO:0005524">
    <property type="term" value="F:ATP binding"/>
    <property type="evidence" value="ECO:0007669"/>
    <property type="project" value="UniProtKB-KW"/>
</dbReference>
<comment type="catalytic activity">
    <reaction evidence="1">
        <text>(7,8-dihydropterin-6-yl)methyl diphosphate + 4-aminobenzoate = 7,8-dihydropteroate + diphosphate</text>
        <dbReference type="Rhea" id="RHEA:19949"/>
        <dbReference type="ChEBI" id="CHEBI:17836"/>
        <dbReference type="ChEBI" id="CHEBI:17839"/>
        <dbReference type="ChEBI" id="CHEBI:33019"/>
        <dbReference type="ChEBI" id="CHEBI:72950"/>
        <dbReference type="EC" id="2.5.1.15"/>
    </reaction>
</comment>
<dbReference type="InterPro" id="IPR006157">
    <property type="entry name" value="FolB_dom"/>
</dbReference>
<comment type="catalytic activity">
    <reaction evidence="2">
        <text>6-hydroxymethyl-7,8-dihydropterin + ATP = (7,8-dihydropterin-6-yl)methyl diphosphate + AMP + H(+)</text>
        <dbReference type="Rhea" id="RHEA:11412"/>
        <dbReference type="ChEBI" id="CHEBI:15378"/>
        <dbReference type="ChEBI" id="CHEBI:30616"/>
        <dbReference type="ChEBI" id="CHEBI:44841"/>
        <dbReference type="ChEBI" id="CHEBI:72950"/>
        <dbReference type="ChEBI" id="CHEBI:456215"/>
        <dbReference type="EC" id="2.7.6.3"/>
    </reaction>
</comment>
<keyword evidence="18" id="KW-1185">Reference proteome</keyword>
<dbReference type="InterPro" id="IPR011005">
    <property type="entry name" value="Dihydropteroate_synth-like_sf"/>
</dbReference>
<dbReference type="UniPathway" id="UPA00077">
    <property type="reaction ID" value="UER00155"/>
</dbReference>
<comment type="pathway">
    <text evidence="4">Cofactor biosynthesis; tetrahydrofolate biosynthesis; 7,8-dihydrofolate from 2-amino-4-hydroxy-6-hydroxymethyl-7,8-dihydropteridine diphosphate and 4-aminobenzoate: step 1/2.</text>
</comment>
<dbReference type="STRING" id="670386.D3AZP5"/>
<dbReference type="Proteomes" id="UP000001396">
    <property type="component" value="Unassembled WGS sequence"/>
</dbReference>
<dbReference type="CDD" id="cd00739">
    <property type="entry name" value="DHPS"/>
    <property type="match status" value="1"/>
</dbReference>
<dbReference type="InterPro" id="IPR043133">
    <property type="entry name" value="GTP-CH-I_C/QueF"/>
</dbReference>
<dbReference type="GO" id="GO:0046872">
    <property type="term" value="F:metal ion binding"/>
    <property type="evidence" value="ECO:0007669"/>
    <property type="project" value="UniProtKB-KW"/>
</dbReference>
<reference evidence="17 18" key="1">
    <citation type="journal article" date="2011" name="Genome Res.">
        <title>Phylogeny-wide analysis of social amoeba genomes highlights ancient origins for complex intercellular communication.</title>
        <authorList>
            <person name="Heidel A.J."/>
            <person name="Lawal H.M."/>
            <person name="Felder M."/>
            <person name="Schilde C."/>
            <person name="Helps N.R."/>
            <person name="Tunggal B."/>
            <person name="Rivero F."/>
            <person name="John U."/>
            <person name="Schleicher M."/>
            <person name="Eichinger L."/>
            <person name="Platzer M."/>
            <person name="Noegel A.A."/>
            <person name="Schaap P."/>
            <person name="Gloeckner G."/>
        </authorList>
    </citation>
    <scope>NUCLEOTIDE SEQUENCE [LARGE SCALE GENOMIC DNA]</scope>
    <source>
        <strain evidence="18">ATCC 26659 / Pp 5 / PN500</strain>
    </source>
</reference>
<evidence type="ECO:0000259" key="16">
    <source>
        <dbReference type="PROSITE" id="PS50972"/>
    </source>
</evidence>
<evidence type="ECO:0000313" key="17">
    <source>
        <dbReference type="EMBL" id="EFA85424.1"/>
    </source>
</evidence>
<dbReference type="GO" id="GO:0046654">
    <property type="term" value="P:tetrahydrofolate biosynthetic process"/>
    <property type="evidence" value="ECO:0007669"/>
    <property type="project" value="UniProtKB-UniPathway"/>
</dbReference>
<evidence type="ECO:0000256" key="5">
    <source>
        <dbReference type="ARBA" id="ARBA00005051"/>
    </source>
</evidence>
<dbReference type="PROSITE" id="PS00792">
    <property type="entry name" value="DHPS_1"/>
    <property type="match status" value="1"/>
</dbReference>
<comment type="similarity">
    <text evidence="6">In the N-terminal section; belongs to the DHNA family.</text>
</comment>
<keyword evidence="13" id="KW-0460">Magnesium</keyword>
<dbReference type="Pfam" id="PF01288">
    <property type="entry name" value="HPPK"/>
    <property type="match status" value="1"/>
</dbReference>
<dbReference type="PROSITE" id="PS00793">
    <property type="entry name" value="DHPS_2"/>
    <property type="match status" value="1"/>
</dbReference>
<sequence length="605" mass="66969">MVDTIIVKDLHVQAVIGVNANERNIKQNIIITLKLYKDLSICGSSDLVGHTISYSTLSKSVCAYVESSHHYTLEALATGVARTCCLGFGVERVKVLVEKPGAVKLAKWPGVKIERTLEYFKKNASLEIPSALQSIPATPTGSGGANIVYISIGSNLGDRFKNITDAIQSLGLFSVVQTTSFMYETDPAYFTEQPKFLNCCCRISTALDPQQLLAKLKTIEKDMKREESFRNAPRPIDLDILYYNKIVLKTENLEIPHKLMWERDFVLVPLSDIAPNFIHPTLHITTNQMKINLGSNLTIRKVMRINQTLWDWKKKTFIMGILNVTPDSFSDGGRYNDMENAIAQVTKLIADGSDIIDIGGQSTYPGAVQIGADEEINRVVPIIKKIREHHPTIPLSIDTYHAKVARAALDAGANVINDVTGAIRDPAIIEVAREYRVPIIINHDRPTPQFLQQQHLQKMAAETGNPADLSVIEKQPDIIKLVGDYFNERVQTLVASGIHLWQIILDPGLGFAKTYDQSIDLIRRGSELISNGFPLLIGPSRKGFIGATLAKCEGSTLVPDAKSDRRLWGTAACCCISAGWGVNIIRIHDVSEIKDTILIADTIYR</sequence>
<keyword evidence="11 17" id="KW-0418">Kinase</keyword>
<dbReference type="InterPro" id="IPR045031">
    <property type="entry name" value="DHP_synth-like"/>
</dbReference>
<dbReference type="NCBIfam" id="TIGR00526">
    <property type="entry name" value="folB_dom"/>
    <property type="match status" value="1"/>
</dbReference>
<evidence type="ECO:0000256" key="9">
    <source>
        <dbReference type="ARBA" id="ARBA00022723"/>
    </source>
</evidence>
<dbReference type="InterPro" id="IPR006390">
    <property type="entry name" value="DHP_synth_dom"/>
</dbReference>
<dbReference type="Gene3D" id="3.30.70.560">
    <property type="entry name" value="7,8-Dihydro-6-hydroxymethylpterin-pyrophosphokinase HPPK"/>
    <property type="match status" value="1"/>
</dbReference>
<evidence type="ECO:0000256" key="13">
    <source>
        <dbReference type="ARBA" id="ARBA00022842"/>
    </source>
</evidence>
<dbReference type="FunFam" id="3.20.20.20:FF:000006">
    <property type="entry name" value="Dihydropteroate synthase"/>
    <property type="match status" value="1"/>
</dbReference>
<dbReference type="PROSITE" id="PS00794">
    <property type="entry name" value="HPPK"/>
    <property type="match status" value="1"/>
</dbReference>
<dbReference type="Pfam" id="PF02152">
    <property type="entry name" value="FolB"/>
    <property type="match status" value="1"/>
</dbReference>
<dbReference type="InterPro" id="IPR000550">
    <property type="entry name" value="Hppk"/>
</dbReference>
<dbReference type="GO" id="GO:0004150">
    <property type="term" value="F:dihydroneopterin aldolase activity"/>
    <property type="evidence" value="ECO:0007669"/>
    <property type="project" value="InterPro"/>
</dbReference>
<comment type="pathway">
    <text evidence="5">Cofactor biosynthesis; tetrahydrofolate biosynthesis; 2-amino-4-hydroxy-6-hydroxymethyl-7,8-dihydropteridine diphosphate from 7,8-dihydroneopterin triphosphate: step 4/4.</text>
</comment>
<dbReference type="GO" id="GO:0003848">
    <property type="term" value="F:2-amino-4-hydroxy-6-hydroxymethyldihydropteridine diphosphokinase activity"/>
    <property type="evidence" value="ECO:0007669"/>
    <property type="project" value="UniProtKB-EC"/>
</dbReference>
<dbReference type="GO" id="GO:0005740">
    <property type="term" value="C:mitochondrial envelope"/>
    <property type="evidence" value="ECO:0007669"/>
    <property type="project" value="TreeGrafter"/>
</dbReference>
<dbReference type="NCBIfam" id="TIGR01498">
    <property type="entry name" value="folK"/>
    <property type="match status" value="1"/>
</dbReference>
<dbReference type="PROSITE" id="PS50972">
    <property type="entry name" value="PTERIN_BINDING"/>
    <property type="match status" value="1"/>
</dbReference>
<keyword evidence="8" id="KW-0808">Transferase</keyword>
<dbReference type="OMA" id="NIPHKLM"/>
<dbReference type="GO" id="GO:0016301">
    <property type="term" value="F:kinase activity"/>
    <property type="evidence" value="ECO:0007669"/>
    <property type="project" value="UniProtKB-KW"/>
</dbReference>
<evidence type="ECO:0000256" key="2">
    <source>
        <dbReference type="ARBA" id="ARBA00000198"/>
    </source>
</evidence>
<keyword evidence="10" id="KW-0547">Nucleotide-binding</keyword>
<dbReference type="SMART" id="SM00905">
    <property type="entry name" value="FolB"/>
    <property type="match status" value="1"/>
</dbReference>
<dbReference type="GO" id="GO:0046656">
    <property type="term" value="P:folic acid biosynthetic process"/>
    <property type="evidence" value="ECO:0007669"/>
    <property type="project" value="UniProtKB-KW"/>
</dbReference>
<dbReference type="Pfam" id="PF00809">
    <property type="entry name" value="Pterin_bind"/>
    <property type="match status" value="1"/>
</dbReference>
<protein>
    <submittedName>
        <fullName evidence="17">Dihydro-6-hydroxymethylpterin pyrophosphokinase</fullName>
    </submittedName>
</protein>
<evidence type="ECO:0000256" key="10">
    <source>
        <dbReference type="ARBA" id="ARBA00022741"/>
    </source>
</evidence>
<evidence type="ECO:0000256" key="4">
    <source>
        <dbReference type="ARBA" id="ARBA00004763"/>
    </source>
</evidence>
<evidence type="ECO:0000256" key="14">
    <source>
        <dbReference type="ARBA" id="ARBA00022909"/>
    </source>
</evidence>
<comment type="similarity">
    <text evidence="7">In the C-terminal section; belongs to the DHPS family.</text>
</comment>
<dbReference type="RefSeq" id="XP_020437533.1">
    <property type="nucleotide sequence ID" value="XM_020573416.1"/>
</dbReference>
<dbReference type="SUPFAM" id="SSF55083">
    <property type="entry name" value="6-hydroxymethyl-7,8-dihydropterin pyrophosphokinase, HPPK"/>
    <property type="match status" value="1"/>
</dbReference>
<dbReference type="PANTHER" id="PTHR20941">
    <property type="entry name" value="FOLATE SYNTHESIS PROTEINS"/>
    <property type="match status" value="1"/>
</dbReference>
<proteinExistence type="inferred from homology"/>
<feature type="domain" description="Pterin-binding" evidence="16">
    <location>
        <begin position="316"/>
        <end position="598"/>
    </location>
</feature>
<dbReference type="InterPro" id="IPR035907">
    <property type="entry name" value="Hppk_sf"/>
</dbReference>
<dbReference type="Gene3D" id="3.20.20.20">
    <property type="entry name" value="Dihydropteroate synthase-like"/>
    <property type="match status" value="1"/>
</dbReference>
<keyword evidence="12" id="KW-0067">ATP-binding</keyword>
<dbReference type="GeneID" id="31357954"/>
<dbReference type="EMBL" id="ADBJ01000008">
    <property type="protein sequence ID" value="EFA85424.1"/>
    <property type="molecule type" value="Genomic_DNA"/>
</dbReference>
<dbReference type="AlphaFoldDB" id="D3AZP5"/>
<dbReference type="GO" id="GO:0004156">
    <property type="term" value="F:dihydropteroate synthase activity"/>
    <property type="evidence" value="ECO:0007669"/>
    <property type="project" value="UniProtKB-EC"/>
</dbReference>
<evidence type="ECO:0000256" key="11">
    <source>
        <dbReference type="ARBA" id="ARBA00022777"/>
    </source>
</evidence>
<evidence type="ECO:0000256" key="15">
    <source>
        <dbReference type="ARBA" id="ARBA00023268"/>
    </source>
</evidence>
<evidence type="ECO:0000313" key="18">
    <source>
        <dbReference type="Proteomes" id="UP000001396"/>
    </source>
</evidence>
<keyword evidence="9" id="KW-0479">Metal-binding</keyword>
<dbReference type="FunCoup" id="D3AZP5">
    <property type="interactions" value="87"/>
</dbReference>
<evidence type="ECO:0000256" key="8">
    <source>
        <dbReference type="ARBA" id="ARBA00022679"/>
    </source>
</evidence>
<evidence type="ECO:0000256" key="6">
    <source>
        <dbReference type="ARBA" id="ARBA00009640"/>
    </source>
</evidence>
<dbReference type="InParanoid" id="D3AZP5"/>
<evidence type="ECO:0000256" key="1">
    <source>
        <dbReference type="ARBA" id="ARBA00000012"/>
    </source>
</evidence>
<dbReference type="PANTHER" id="PTHR20941:SF1">
    <property type="entry name" value="FOLIC ACID SYNTHESIS PROTEIN FOL1"/>
    <property type="match status" value="1"/>
</dbReference>
<dbReference type="CDD" id="cd00483">
    <property type="entry name" value="HPPK"/>
    <property type="match status" value="1"/>
</dbReference>
<accession>D3AZP5</accession>
<evidence type="ECO:0000256" key="3">
    <source>
        <dbReference type="ARBA" id="ARBA00001946"/>
    </source>
</evidence>
<evidence type="ECO:0000256" key="7">
    <source>
        <dbReference type="ARBA" id="ARBA00009951"/>
    </source>
</evidence>
<name>D3AZP5_HETP5</name>
<evidence type="ECO:0000256" key="12">
    <source>
        <dbReference type="ARBA" id="ARBA00022840"/>
    </source>
</evidence>
<comment type="caution">
    <text evidence="17">The sequence shown here is derived from an EMBL/GenBank/DDBJ whole genome shotgun (WGS) entry which is preliminary data.</text>
</comment>
<gene>
    <name evidence="17" type="primary">fol1</name>
    <name evidence="17" type="ORF">PPL_02429</name>
</gene>
<keyword evidence="15" id="KW-0511">Multifunctional enzyme</keyword>
<dbReference type="SUPFAM" id="SSF55620">
    <property type="entry name" value="Tetrahydrobiopterin biosynthesis enzymes-like"/>
    <property type="match status" value="1"/>
</dbReference>
<keyword evidence="14" id="KW-0289">Folate biosynthesis</keyword>
<dbReference type="NCBIfam" id="TIGR01496">
    <property type="entry name" value="DHPS"/>
    <property type="match status" value="1"/>
</dbReference>
<dbReference type="Gene3D" id="3.30.1130.10">
    <property type="match status" value="1"/>
</dbReference>
<dbReference type="InterPro" id="IPR000489">
    <property type="entry name" value="Pterin-binding_dom"/>
</dbReference>
<comment type="cofactor">
    <cofactor evidence="3">
        <name>Mg(2+)</name>
        <dbReference type="ChEBI" id="CHEBI:18420"/>
    </cofactor>
</comment>